<sequence>MTVTDWVKRIIYSPHFVVFVLVVVGCVVAVMNGAPKGIVVIPVAAYPFSLFLLNAAGRL</sequence>
<evidence type="ECO:0000313" key="2">
    <source>
        <dbReference type="EMBL" id="KKM78166.1"/>
    </source>
</evidence>
<organism evidence="2">
    <name type="scientific">marine sediment metagenome</name>
    <dbReference type="NCBI Taxonomy" id="412755"/>
    <lineage>
        <taxon>unclassified sequences</taxon>
        <taxon>metagenomes</taxon>
        <taxon>ecological metagenomes</taxon>
    </lineage>
</organism>
<dbReference type="AlphaFoldDB" id="A0A0F9KTP3"/>
<evidence type="ECO:0000256" key="1">
    <source>
        <dbReference type="SAM" id="Phobius"/>
    </source>
</evidence>
<comment type="caution">
    <text evidence="2">The sequence shown here is derived from an EMBL/GenBank/DDBJ whole genome shotgun (WGS) entry which is preliminary data.</text>
</comment>
<protein>
    <submittedName>
        <fullName evidence="2">Uncharacterized protein</fullName>
    </submittedName>
</protein>
<keyword evidence="1" id="KW-0812">Transmembrane</keyword>
<dbReference type="EMBL" id="LAZR01008532">
    <property type="protein sequence ID" value="KKM78166.1"/>
    <property type="molecule type" value="Genomic_DNA"/>
</dbReference>
<feature type="transmembrane region" description="Helical" evidence="1">
    <location>
        <begin position="37"/>
        <end position="56"/>
    </location>
</feature>
<gene>
    <name evidence="2" type="ORF">LCGC14_1362730</name>
</gene>
<keyword evidence="1" id="KW-1133">Transmembrane helix</keyword>
<keyword evidence="1" id="KW-0472">Membrane</keyword>
<feature type="transmembrane region" description="Helical" evidence="1">
    <location>
        <begin position="12"/>
        <end position="31"/>
    </location>
</feature>
<accession>A0A0F9KTP3</accession>
<name>A0A0F9KTP3_9ZZZZ</name>
<reference evidence="2" key="1">
    <citation type="journal article" date="2015" name="Nature">
        <title>Complex archaea that bridge the gap between prokaryotes and eukaryotes.</title>
        <authorList>
            <person name="Spang A."/>
            <person name="Saw J.H."/>
            <person name="Jorgensen S.L."/>
            <person name="Zaremba-Niedzwiedzka K."/>
            <person name="Martijn J."/>
            <person name="Lind A.E."/>
            <person name="van Eijk R."/>
            <person name="Schleper C."/>
            <person name="Guy L."/>
            <person name="Ettema T.J."/>
        </authorList>
    </citation>
    <scope>NUCLEOTIDE SEQUENCE</scope>
</reference>
<proteinExistence type="predicted"/>